<organism evidence="1 2">
    <name type="scientific">Bacteroides thetaiotaomicron</name>
    <dbReference type="NCBI Taxonomy" id="818"/>
    <lineage>
        <taxon>Bacteria</taxon>
        <taxon>Pseudomonadati</taxon>
        <taxon>Bacteroidota</taxon>
        <taxon>Bacteroidia</taxon>
        <taxon>Bacteroidales</taxon>
        <taxon>Bacteroidaceae</taxon>
        <taxon>Bacteroides</taxon>
    </lineage>
</organism>
<gene>
    <name evidence="1" type="ORF">PO127_07385</name>
</gene>
<protein>
    <submittedName>
        <fullName evidence="1">Uncharacterized protein</fullName>
    </submittedName>
</protein>
<dbReference type="EMBL" id="JAQNVG010000009">
    <property type="protein sequence ID" value="MDC2235570.1"/>
    <property type="molecule type" value="Genomic_DNA"/>
</dbReference>
<sequence>MNTQLIEFLLETSLGQFMLAGEEGNLPLAKKSGLKLVFPLKSNDDERDRRRISEQEIRFLFVRVIDNAKDFDGYYAVEVPTVRKYRFKDIQPIVTGENKMDGYCSASIDVCLYNSKLERTNLIEFKAHNAPLKHIEKDILKLIKENGDNYFVHVLKNIDRGTLPVVIDKYKDSIRNVWSSDKCKNNCSRLTFYICVKSHSLIFKKSIDLNRDSECAQVVQELDGKFERHDGDITIGDWEKIKYAP</sequence>
<proteinExistence type="predicted"/>
<evidence type="ECO:0000313" key="1">
    <source>
        <dbReference type="EMBL" id="MDC2235570.1"/>
    </source>
</evidence>
<evidence type="ECO:0000313" key="2">
    <source>
        <dbReference type="Proteomes" id="UP001217776"/>
    </source>
</evidence>
<dbReference type="AlphaFoldDB" id="A0AAP3SCG1"/>
<name>A0AAP3SCG1_BACT4</name>
<dbReference type="Proteomes" id="UP001217776">
    <property type="component" value="Unassembled WGS sequence"/>
</dbReference>
<accession>A0AAP3SCG1</accession>
<dbReference type="RefSeq" id="WP_008761406.1">
    <property type="nucleotide sequence ID" value="NZ_BAABXH010000001.1"/>
</dbReference>
<comment type="caution">
    <text evidence="1">The sequence shown here is derived from an EMBL/GenBank/DDBJ whole genome shotgun (WGS) entry which is preliminary data.</text>
</comment>
<reference evidence="1" key="1">
    <citation type="submission" date="2022-10" db="EMBL/GenBank/DDBJ databases">
        <title>Human gut microbiome strain richness.</title>
        <authorList>
            <person name="Chen-Liaw A."/>
        </authorList>
    </citation>
    <scope>NUCLEOTIDE SEQUENCE</scope>
    <source>
        <strain evidence="1">1001283st1_A3_1001283B150304_161114</strain>
    </source>
</reference>